<name>A0A1I5BN90_9PROT</name>
<dbReference type="InterPro" id="IPR013216">
    <property type="entry name" value="Methyltransf_11"/>
</dbReference>
<dbReference type="AlphaFoldDB" id="A0A1I5BN90"/>
<dbReference type="Gene3D" id="3.40.50.150">
    <property type="entry name" value="Vaccinia Virus protein VP39"/>
    <property type="match status" value="1"/>
</dbReference>
<evidence type="ECO:0000259" key="1">
    <source>
        <dbReference type="Pfam" id="PF08241"/>
    </source>
</evidence>
<proteinExistence type="predicted"/>
<evidence type="ECO:0000313" key="2">
    <source>
        <dbReference type="EMBL" id="SFN76127.1"/>
    </source>
</evidence>
<keyword evidence="3" id="KW-1185">Reference proteome</keyword>
<dbReference type="InterPro" id="IPR029063">
    <property type="entry name" value="SAM-dependent_MTases_sf"/>
</dbReference>
<dbReference type="RefSeq" id="WP_074796704.1">
    <property type="nucleotide sequence ID" value="NZ_FOVJ01000003.1"/>
</dbReference>
<evidence type="ECO:0000313" key="3">
    <source>
        <dbReference type="Proteomes" id="UP000183107"/>
    </source>
</evidence>
<dbReference type="EMBL" id="FOVJ01000003">
    <property type="protein sequence ID" value="SFN76127.1"/>
    <property type="molecule type" value="Genomic_DNA"/>
</dbReference>
<reference evidence="3" key="1">
    <citation type="submission" date="2016-10" db="EMBL/GenBank/DDBJ databases">
        <authorList>
            <person name="Varghese N."/>
        </authorList>
    </citation>
    <scope>NUCLEOTIDE SEQUENCE [LARGE SCALE GENOMIC DNA]</scope>
    <source>
        <strain evidence="3">Nsp8</strain>
    </source>
</reference>
<protein>
    <recommendedName>
        <fullName evidence="1">Methyltransferase type 11 domain-containing protein</fullName>
    </recommendedName>
</protein>
<dbReference type="OrthoDB" id="9791837at2"/>
<dbReference type="Proteomes" id="UP000183107">
    <property type="component" value="Unassembled WGS sequence"/>
</dbReference>
<accession>A0A1I5BN90</accession>
<gene>
    <name evidence="2" type="ORF">SAMN05216386_1744</name>
</gene>
<feature type="domain" description="Methyltransferase type 11" evidence="1">
    <location>
        <begin position="290"/>
        <end position="371"/>
    </location>
</feature>
<sequence length="443" mass="50974">MKKISKLARGVLEVLPDEGRIIKTSVRKVLVGKELALSKLTHHFGGMTLPDPRVVHWLPPEQIEFATCLKNESSDWEDWVFRQTGRLKRVHDGEWDLLKYPVASMRICTAIEGRMKQGESWETSEYYQVAVRQIEGGRKVWGCTNRADFNKHCNKIDRLIDSIVKHGYRESKEFDNRSRADTSLGQSEVLINISRDGFPLFQDGRHRLAIARVLGVKEIPVQIMIRHVEWQVFREFMHRMARGSGGACKAGFLYQMPIHFDLSDIPSEHGCEDRWNAISQHIPAATETALDIGCNLGFFCHKLEALGYRCFGIEYQPDIAYAARKISQAEKRRFKIVAGDVLAAELFRDIGTFRFGIVNALNIFHHFIKTETGYTRLKEFMKRVRADIMFFEPHRLDEPQMQGAFFNPSPEEFVGLIKDWGDFRSSTPIYSAGDGRTIYKLVR</sequence>
<organism evidence="2 3">
    <name type="scientific">Nitrosospira briensis</name>
    <dbReference type="NCBI Taxonomy" id="35799"/>
    <lineage>
        <taxon>Bacteria</taxon>
        <taxon>Pseudomonadati</taxon>
        <taxon>Pseudomonadota</taxon>
        <taxon>Betaproteobacteria</taxon>
        <taxon>Nitrosomonadales</taxon>
        <taxon>Nitrosomonadaceae</taxon>
        <taxon>Nitrosospira</taxon>
    </lineage>
</organism>
<dbReference type="GO" id="GO:0008757">
    <property type="term" value="F:S-adenosylmethionine-dependent methyltransferase activity"/>
    <property type="evidence" value="ECO:0007669"/>
    <property type="project" value="InterPro"/>
</dbReference>
<dbReference type="Pfam" id="PF08241">
    <property type="entry name" value="Methyltransf_11"/>
    <property type="match status" value="1"/>
</dbReference>
<dbReference type="SUPFAM" id="SSF53335">
    <property type="entry name" value="S-adenosyl-L-methionine-dependent methyltransferases"/>
    <property type="match status" value="1"/>
</dbReference>